<organism evidence="1 2">
    <name type="scientific">Salmonella enterica</name>
    <name type="common">Salmonella choleraesuis</name>
    <dbReference type="NCBI Taxonomy" id="28901"/>
    <lineage>
        <taxon>Bacteria</taxon>
        <taxon>Pseudomonadati</taxon>
        <taxon>Pseudomonadota</taxon>
        <taxon>Gammaproteobacteria</taxon>
        <taxon>Enterobacterales</taxon>
        <taxon>Enterobacteriaceae</taxon>
        <taxon>Salmonella</taxon>
    </lineage>
</organism>
<protein>
    <submittedName>
        <fullName evidence="1">VgrG protein</fullName>
    </submittedName>
</protein>
<dbReference type="Proteomes" id="UP000254597">
    <property type="component" value="Unassembled WGS sequence"/>
</dbReference>
<dbReference type="AlphaFoldDB" id="A0A379QPL4"/>
<sequence length="79" mass="8349">MSSAGLRFTLKVDGIQEMSTAVVSFSLHQKYSIPFALEVDIASGLFDLAAIKLLVVPRSIPIAKAALSIAFNLLAGKDA</sequence>
<reference evidence="1 2" key="1">
    <citation type="submission" date="2018-06" db="EMBL/GenBank/DDBJ databases">
        <authorList>
            <consortium name="Pathogen Informatics"/>
            <person name="Doyle S."/>
        </authorList>
    </citation>
    <scope>NUCLEOTIDE SEQUENCE [LARGE SCALE GENOMIC DNA]</scope>
    <source>
        <strain evidence="1 2">NCTC10252</strain>
    </source>
</reference>
<evidence type="ECO:0000313" key="2">
    <source>
        <dbReference type="Proteomes" id="UP000254597"/>
    </source>
</evidence>
<accession>A0A379QPL4</accession>
<evidence type="ECO:0000313" key="1">
    <source>
        <dbReference type="EMBL" id="SUF58261.1"/>
    </source>
</evidence>
<gene>
    <name evidence="1" type="ORF">NCTC10252_03574</name>
</gene>
<proteinExistence type="predicted"/>
<dbReference type="EMBL" id="UGWP01000004">
    <property type="protein sequence ID" value="SUF58261.1"/>
    <property type="molecule type" value="Genomic_DNA"/>
</dbReference>
<name>A0A379QPL4_SALER</name>